<dbReference type="Proteomes" id="UP001165065">
    <property type="component" value="Unassembled WGS sequence"/>
</dbReference>
<feature type="region of interest" description="Disordered" evidence="1">
    <location>
        <begin position="397"/>
        <end position="416"/>
    </location>
</feature>
<evidence type="ECO:0000313" key="4">
    <source>
        <dbReference type="Proteomes" id="UP001165065"/>
    </source>
</evidence>
<organism evidence="3 4">
    <name type="scientific">Triparma columacea</name>
    <dbReference type="NCBI Taxonomy" id="722753"/>
    <lineage>
        <taxon>Eukaryota</taxon>
        <taxon>Sar</taxon>
        <taxon>Stramenopiles</taxon>
        <taxon>Ochrophyta</taxon>
        <taxon>Bolidophyceae</taxon>
        <taxon>Parmales</taxon>
        <taxon>Triparmaceae</taxon>
        <taxon>Triparma</taxon>
    </lineage>
</organism>
<dbReference type="InterPro" id="IPR042044">
    <property type="entry name" value="EXOC6PINT-1/Sec15/Tip20_C_dom2"/>
</dbReference>
<keyword evidence="4" id="KW-1185">Reference proteome</keyword>
<dbReference type="EMBL" id="BRYA01000635">
    <property type="protein sequence ID" value="GMI26781.1"/>
    <property type="molecule type" value="Genomic_DNA"/>
</dbReference>
<evidence type="ECO:0000259" key="2">
    <source>
        <dbReference type="Pfam" id="PF04100"/>
    </source>
</evidence>
<feature type="compositionally biased region" description="Polar residues" evidence="1">
    <location>
        <begin position="401"/>
        <end position="410"/>
    </location>
</feature>
<dbReference type="Gene3D" id="1.20.58.670">
    <property type="entry name" value="Dsl1p vesicle tethering complex, Tip20p subunit, domain D"/>
    <property type="match status" value="1"/>
</dbReference>
<dbReference type="Pfam" id="PF04100">
    <property type="entry name" value="Vps53_N"/>
    <property type="match status" value="1"/>
</dbReference>
<name>A0A9W7G0X2_9STRA</name>
<dbReference type="GO" id="GO:0005829">
    <property type="term" value="C:cytosol"/>
    <property type="evidence" value="ECO:0007669"/>
    <property type="project" value="GOC"/>
</dbReference>
<dbReference type="InterPro" id="IPR010326">
    <property type="entry name" value="EXOC3/Sec6"/>
</dbReference>
<comment type="caution">
    <text evidence="3">The sequence shown here is derived from an EMBL/GenBank/DDBJ whole genome shotgun (WGS) entry which is preliminary data.</text>
</comment>
<dbReference type="Pfam" id="PF06046">
    <property type="entry name" value="Sec6"/>
    <property type="match status" value="1"/>
</dbReference>
<dbReference type="GO" id="GO:0000145">
    <property type="term" value="C:exocyst"/>
    <property type="evidence" value="ECO:0007669"/>
    <property type="project" value="InterPro"/>
</dbReference>
<dbReference type="PANTHER" id="PTHR12820:SF0">
    <property type="entry name" value="VACUOLAR PROTEIN SORTING-ASSOCIATED PROTEIN 53 HOMOLOG"/>
    <property type="match status" value="1"/>
</dbReference>
<dbReference type="InterPro" id="IPR039766">
    <property type="entry name" value="Vps53"/>
</dbReference>
<dbReference type="GO" id="GO:0042147">
    <property type="term" value="P:retrograde transport, endosome to Golgi"/>
    <property type="evidence" value="ECO:0007669"/>
    <property type="project" value="InterPro"/>
</dbReference>
<dbReference type="PANTHER" id="PTHR12820">
    <property type="entry name" value="VACUOLAR SORTING PROTEIN 53"/>
    <property type="match status" value="1"/>
</dbReference>
<sequence length="790" mass="88885">MSSLANSSLLEAENFDPLTFINSTFSTQQSLDSDLESFSATLNSEITKLDASISTSIQLQSTASKSAAVDLKQAREASVQLRRKIEDVKRKALRSEEMVKVICADIKQLDFAKRHLQTTITALKRLHMLHNAVGQLSATSAQRDFGAAALSLQATQALMEGFKDFGNVPKIKDLRYEVERVRRELSTGVFEAFEKIGNLASATANPNDFHIDDVPDNGGFTSLAQACLVVDALGKQARDKQCNTFCESQLKSYRNIFSPSAPHSGLDQIDRRFAWFRRLLKSIDERFKEVFPPHWHLQYKLCWMFLEQTSEGIMKTLEDEGNTDSENVIVIVKALQKAIMFEKEMTSRLEKDYGSSVDNTTVDPKAKYDNEMEYDEEGNEIDPRSASGIKLRYARERARRQSLSSKTGGSETDKEDHALLPLRGMLSGVFLPFMGPYCQLEKQNLEELLQKAVADTETDQRGDLPVFTSAVSLFVYMKNSIIRCTALTTGVVFFNLYKEYKAALTKYAKVLQTSKMPAPYVPVNVMAGLAAARGEEKAPPNPRTSNYRIPQGEEEMVCLAIDTCEYCVDTVEALEDLIKDKIDEGFKSNVDLMDSQDDFNDVTSIGLRILVSGLESRIDPFFKELTSTNWVNFDDVGEESIYVRNMTSTVTTFASNVQKTLPSSYYRSFCDKFAASFMTSFYSNLIKCKRFSQIATQQLLLDVYSLKKLIQNLPSVNSGNLAPSRYITDTTKEFAKIEIMLKLVGTPQELLVEVMRQQWPDGTLKDLQQVMSLRGMKRVQQTELLEAFGN</sequence>
<dbReference type="OrthoDB" id="10261632at2759"/>
<gene>
    <name evidence="3" type="ORF">TrCOL_g10269</name>
</gene>
<dbReference type="GO" id="GO:0006887">
    <property type="term" value="P:exocytosis"/>
    <property type="evidence" value="ECO:0007669"/>
    <property type="project" value="InterPro"/>
</dbReference>
<reference evidence="4" key="1">
    <citation type="journal article" date="2023" name="Commun. Biol.">
        <title>Genome analysis of Parmales, the sister group of diatoms, reveals the evolutionary specialization of diatoms from phago-mixotrophs to photoautotrophs.</title>
        <authorList>
            <person name="Ban H."/>
            <person name="Sato S."/>
            <person name="Yoshikawa S."/>
            <person name="Yamada K."/>
            <person name="Nakamura Y."/>
            <person name="Ichinomiya M."/>
            <person name="Sato N."/>
            <person name="Blanc-Mathieu R."/>
            <person name="Endo H."/>
            <person name="Kuwata A."/>
            <person name="Ogata H."/>
        </authorList>
    </citation>
    <scope>NUCLEOTIDE SEQUENCE [LARGE SCALE GENOMIC DNA]</scope>
</reference>
<dbReference type="AlphaFoldDB" id="A0A9W7G0X2"/>
<proteinExistence type="predicted"/>
<evidence type="ECO:0000313" key="3">
    <source>
        <dbReference type="EMBL" id="GMI26781.1"/>
    </source>
</evidence>
<accession>A0A9W7G0X2</accession>
<evidence type="ECO:0000256" key="1">
    <source>
        <dbReference type="SAM" id="MobiDB-lite"/>
    </source>
</evidence>
<dbReference type="InterPro" id="IPR007234">
    <property type="entry name" value="Vps53_N"/>
</dbReference>
<dbReference type="GO" id="GO:0000938">
    <property type="term" value="C:GARP complex"/>
    <property type="evidence" value="ECO:0007669"/>
    <property type="project" value="InterPro"/>
</dbReference>
<feature type="domain" description="Vps53 N-terminal" evidence="2">
    <location>
        <begin position="14"/>
        <end position="455"/>
    </location>
</feature>
<protein>
    <recommendedName>
        <fullName evidence="2">Vps53 N-terminal domain-containing protein</fullName>
    </recommendedName>
</protein>